<evidence type="ECO:0000256" key="2">
    <source>
        <dbReference type="ARBA" id="ARBA00022801"/>
    </source>
</evidence>
<reference evidence="4 5" key="1">
    <citation type="submission" date="2024-03" db="EMBL/GenBank/DDBJ databases">
        <title>Human intestinal bacterial collection.</title>
        <authorList>
            <person name="Pauvert C."/>
            <person name="Hitch T.C.A."/>
            <person name="Clavel T."/>
        </authorList>
    </citation>
    <scope>NUCLEOTIDE SEQUENCE [LARGE SCALE GENOMIC DNA]</scope>
    <source>
        <strain evidence="4 5">CLA-AP-H34</strain>
    </source>
</reference>
<dbReference type="EMBL" id="JBBMFT010000002">
    <property type="protein sequence ID" value="MEQ2455833.1"/>
    <property type="molecule type" value="Genomic_DNA"/>
</dbReference>
<gene>
    <name evidence="4" type="ORF">WMO45_04805</name>
</gene>
<proteinExistence type="predicted"/>
<keyword evidence="5" id="KW-1185">Reference proteome</keyword>
<dbReference type="InterPro" id="IPR004843">
    <property type="entry name" value="Calcineurin-like_PHP"/>
</dbReference>
<sequence length="286" mass="31404">MRRRVLTLSLLAVLLLAIWCGWAIWRSCHKPVVRTWEIAAGVELRLAVLSDLHDVSFGTDHAELIALVAGQKPDLILLDGDMLNGTSAGPDTVLTLVDALTEIAPVYYAWGNHELEYLDRGTSSLQEELEALGVTVLERNYVDLEIRGASIRLGGMYDYAFALDAENSCDPARMDPEVYAFLTEFQDTQRYKILLCHRPDSFALGAASVTWDVDLVISGHDHGGQVVLPLLGGVFGGDQGLFPDYVHGVYTKDQILLAVTSGLGSQPERLPRFNNPPEVMILNLTA</sequence>
<dbReference type="Pfam" id="PF00149">
    <property type="entry name" value="Metallophos"/>
    <property type="match status" value="1"/>
</dbReference>
<dbReference type="InterPro" id="IPR051158">
    <property type="entry name" value="Metallophosphoesterase_sf"/>
</dbReference>
<evidence type="ECO:0000259" key="3">
    <source>
        <dbReference type="Pfam" id="PF00149"/>
    </source>
</evidence>
<dbReference type="InterPro" id="IPR029052">
    <property type="entry name" value="Metallo-depent_PP-like"/>
</dbReference>
<accession>A0ABV1EML2</accession>
<name>A0ABV1EML2_9FIRM</name>
<evidence type="ECO:0000256" key="1">
    <source>
        <dbReference type="ARBA" id="ARBA00022723"/>
    </source>
</evidence>
<dbReference type="Proteomes" id="UP001440599">
    <property type="component" value="Unassembled WGS sequence"/>
</dbReference>
<dbReference type="RefSeq" id="WP_349139433.1">
    <property type="nucleotide sequence ID" value="NZ_JBBMFT010000002.1"/>
</dbReference>
<evidence type="ECO:0000313" key="4">
    <source>
        <dbReference type="EMBL" id="MEQ2455833.1"/>
    </source>
</evidence>
<keyword evidence="1" id="KW-0479">Metal-binding</keyword>
<organism evidence="4 5">
    <name type="scientific">Flavonifractor hominis</name>
    <dbReference type="NCBI Taxonomy" id="3133178"/>
    <lineage>
        <taxon>Bacteria</taxon>
        <taxon>Bacillati</taxon>
        <taxon>Bacillota</taxon>
        <taxon>Clostridia</taxon>
        <taxon>Eubacteriales</taxon>
        <taxon>Oscillospiraceae</taxon>
        <taxon>Flavonifractor</taxon>
    </lineage>
</organism>
<keyword evidence="2" id="KW-0378">Hydrolase</keyword>
<dbReference type="SUPFAM" id="SSF56300">
    <property type="entry name" value="Metallo-dependent phosphatases"/>
    <property type="match status" value="1"/>
</dbReference>
<feature type="domain" description="Calcineurin-like phosphoesterase" evidence="3">
    <location>
        <begin position="44"/>
        <end position="223"/>
    </location>
</feature>
<dbReference type="PANTHER" id="PTHR31302">
    <property type="entry name" value="TRANSMEMBRANE PROTEIN WITH METALLOPHOSPHOESTERASE DOMAIN-RELATED"/>
    <property type="match status" value="1"/>
</dbReference>
<dbReference type="PANTHER" id="PTHR31302:SF31">
    <property type="entry name" value="PHOSPHODIESTERASE YAEI"/>
    <property type="match status" value="1"/>
</dbReference>
<protein>
    <submittedName>
        <fullName evidence="4">Metallophosphoesterase</fullName>
    </submittedName>
</protein>
<evidence type="ECO:0000313" key="5">
    <source>
        <dbReference type="Proteomes" id="UP001440599"/>
    </source>
</evidence>
<dbReference type="Gene3D" id="3.60.21.10">
    <property type="match status" value="1"/>
</dbReference>
<comment type="caution">
    <text evidence="4">The sequence shown here is derived from an EMBL/GenBank/DDBJ whole genome shotgun (WGS) entry which is preliminary data.</text>
</comment>